<name>A0A165PG92_9AGAM</name>
<protein>
    <submittedName>
        <fullName evidence="1">Uncharacterized protein</fullName>
    </submittedName>
</protein>
<evidence type="ECO:0000313" key="2">
    <source>
        <dbReference type="Proteomes" id="UP000076761"/>
    </source>
</evidence>
<organism evidence="1 2">
    <name type="scientific">Neolentinus lepideus HHB14362 ss-1</name>
    <dbReference type="NCBI Taxonomy" id="1314782"/>
    <lineage>
        <taxon>Eukaryota</taxon>
        <taxon>Fungi</taxon>
        <taxon>Dikarya</taxon>
        <taxon>Basidiomycota</taxon>
        <taxon>Agaricomycotina</taxon>
        <taxon>Agaricomycetes</taxon>
        <taxon>Gloeophyllales</taxon>
        <taxon>Gloeophyllaceae</taxon>
        <taxon>Neolentinus</taxon>
    </lineage>
</organism>
<dbReference type="OrthoDB" id="3265536at2759"/>
<accession>A0A165PG92</accession>
<gene>
    <name evidence="1" type="ORF">NEOLEDRAFT_1182072</name>
</gene>
<dbReference type="InParanoid" id="A0A165PG92"/>
<proteinExistence type="predicted"/>
<evidence type="ECO:0000313" key="1">
    <source>
        <dbReference type="EMBL" id="KZT21001.1"/>
    </source>
</evidence>
<reference evidence="1 2" key="1">
    <citation type="journal article" date="2016" name="Mol. Biol. Evol.">
        <title>Comparative Genomics of Early-Diverging Mushroom-Forming Fungi Provides Insights into the Origins of Lignocellulose Decay Capabilities.</title>
        <authorList>
            <person name="Nagy L.G."/>
            <person name="Riley R."/>
            <person name="Tritt A."/>
            <person name="Adam C."/>
            <person name="Daum C."/>
            <person name="Floudas D."/>
            <person name="Sun H."/>
            <person name="Yadav J.S."/>
            <person name="Pangilinan J."/>
            <person name="Larsson K.H."/>
            <person name="Matsuura K."/>
            <person name="Barry K."/>
            <person name="Labutti K."/>
            <person name="Kuo R."/>
            <person name="Ohm R.A."/>
            <person name="Bhattacharya S.S."/>
            <person name="Shirouzu T."/>
            <person name="Yoshinaga Y."/>
            <person name="Martin F.M."/>
            <person name="Grigoriev I.V."/>
            <person name="Hibbett D.S."/>
        </authorList>
    </citation>
    <scope>NUCLEOTIDE SEQUENCE [LARGE SCALE GENOMIC DNA]</scope>
    <source>
        <strain evidence="1 2">HHB14362 ss-1</strain>
    </source>
</reference>
<keyword evidence="2" id="KW-1185">Reference proteome</keyword>
<sequence length="161" mass="18189">MSALAAELPPLPLALEGEEWSCNIQNGYNVLCELYEKSRRIVLQDDVDPVQLKLLSEKVFNDSLPILEGMEQDGVPTDWVHTCAHTFGPLIYELEMASLAAEGYEHQKIALVEPVEVVTTAKRGRPRKIPDPTYLREATSKHRNISFRELAATLHMHRNVL</sequence>
<dbReference type="EMBL" id="KV425612">
    <property type="protein sequence ID" value="KZT21001.1"/>
    <property type="molecule type" value="Genomic_DNA"/>
</dbReference>
<dbReference type="Proteomes" id="UP000076761">
    <property type="component" value="Unassembled WGS sequence"/>
</dbReference>
<dbReference type="AlphaFoldDB" id="A0A165PG92"/>